<dbReference type="Proteomes" id="UP000823872">
    <property type="component" value="Chromosome F2"/>
</dbReference>
<sequence>FVCRNICAYNFALVKKAISCKSYWIRRKYFVYPLTSGIVASWTIPSACPPLNLLVSDGSFRSLPRPLQNQVEWLSLCVPVVVYA</sequence>
<organism evidence="1 2">
    <name type="scientific">Felis catus</name>
    <name type="common">Cat</name>
    <name type="synonym">Felis silvestris catus</name>
    <dbReference type="NCBI Taxonomy" id="9685"/>
    <lineage>
        <taxon>Eukaryota</taxon>
        <taxon>Metazoa</taxon>
        <taxon>Chordata</taxon>
        <taxon>Craniata</taxon>
        <taxon>Vertebrata</taxon>
        <taxon>Euteleostomi</taxon>
        <taxon>Mammalia</taxon>
        <taxon>Eutheria</taxon>
        <taxon>Laurasiatheria</taxon>
        <taxon>Carnivora</taxon>
        <taxon>Feliformia</taxon>
        <taxon>Felidae</taxon>
        <taxon>Felinae</taxon>
        <taxon>Felis</taxon>
    </lineage>
</organism>
<reference evidence="1" key="3">
    <citation type="submission" date="2025-09" db="UniProtKB">
        <authorList>
            <consortium name="Ensembl"/>
        </authorList>
    </citation>
    <scope>IDENTIFICATION</scope>
    <source>
        <strain evidence="1">breed Abyssinian</strain>
    </source>
</reference>
<dbReference type="Ensembl" id="ENSFCTT00005050574.1">
    <property type="protein sequence ID" value="ENSFCTP00005036888.1"/>
    <property type="gene ID" value="ENSFCTG00005017583.1"/>
</dbReference>
<reference evidence="1" key="2">
    <citation type="submission" date="2025-08" db="UniProtKB">
        <authorList>
            <consortium name="Ensembl"/>
        </authorList>
    </citation>
    <scope>IDENTIFICATION</scope>
    <source>
        <strain evidence="1">breed Abyssinian</strain>
    </source>
</reference>
<name>A0ABI7YPW9_FELCA</name>
<evidence type="ECO:0000313" key="1">
    <source>
        <dbReference type="Ensembl" id="ENSFCTP00005036888.1"/>
    </source>
</evidence>
<evidence type="ECO:0000313" key="2">
    <source>
        <dbReference type="Proteomes" id="UP000823872"/>
    </source>
</evidence>
<protein>
    <submittedName>
        <fullName evidence="1">Uncharacterized protein</fullName>
    </submittedName>
</protein>
<reference evidence="1 2" key="1">
    <citation type="submission" date="2021-02" db="EMBL/GenBank/DDBJ databases">
        <title>Safari Cat Assemblies.</title>
        <authorList>
            <person name="Bredemeyer K.R."/>
            <person name="Murphy W.J."/>
        </authorList>
    </citation>
    <scope>NUCLEOTIDE SEQUENCE [LARGE SCALE GENOMIC DNA]</scope>
</reference>
<keyword evidence="2" id="KW-1185">Reference proteome</keyword>
<accession>A0ABI7YPW9</accession>
<proteinExistence type="predicted"/>